<sequence length="75" mass="9129">ETRKNVCYRYYTNDKIKEIVTLLNEYGIHAYVDHIFGLPDDTPDDYIKAAKFYNMIRPTWINQFWLTYFPKTEIN</sequence>
<name>X1VSK8_9ZZZZ</name>
<feature type="non-terminal residue" evidence="1">
    <location>
        <position position="75"/>
    </location>
</feature>
<evidence type="ECO:0000313" key="1">
    <source>
        <dbReference type="EMBL" id="GAJ20196.1"/>
    </source>
</evidence>
<feature type="non-terminal residue" evidence="1">
    <location>
        <position position="1"/>
    </location>
</feature>
<accession>X1VSK8</accession>
<protein>
    <recommendedName>
        <fullName evidence="2">Radical SAM core domain-containing protein</fullName>
    </recommendedName>
</protein>
<organism evidence="1">
    <name type="scientific">marine sediment metagenome</name>
    <dbReference type="NCBI Taxonomy" id="412755"/>
    <lineage>
        <taxon>unclassified sequences</taxon>
        <taxon>metagenomes</taxon>
        <taxon>ecological metagenomes</taxon>
    </lineage>
</organism>
<dbReference type="SUPFAM" id="SSF102114">
    <property type="entry name" value="Radical SAM enzymes"/>
    <property type="match status" value="1"/>
</dbReference>
<proteinExistence type="predicted"/>
<dbReference type="AlphaFoldDB" id="X1VSK8"/>
<gene>
    <name evidence="1" type="ORF">S12H4_62616</name>
</gene>
<dbReference type="InterPro" id="IPR058240">
    <property type="entry name" value="rSAM_sf"/>
</dbReference>
<dbReference type="EMBL" id="BARW01042095">
    <property type="protein sequence ID" value="GAJ20196.1"/>
    <property type="molecule type" value="Genomic_DNA"/>
</dbReference>
<comment type="caution">
    <text evidence="1">The sequence shown here is derived from an EMBL/GenBank/DDBJ whole genome shotgun (WGS) entry which is preliminary data.</text>
</comment>
<evidence type="ECO:0008006" key="2">
    <source>
        <dbReference type="Google" id="ProtNLM"/>
    </source>
</evidence>
<reference evidence="1" key="1">
    <citation type="journal article" date="2014" name="Front. Microbiol.">
        <title>High frequency of phylogenetically diverse reductive dehalogenase-homologous genes in deep subseafloor sedimentary metagenomes.</title>
        <authorList>
            <person name="Kawai M."/>
            <person name="Futagami T."/>
            <person name="Toyoda A."/>
            <person name="Takaki Y."/>
            <person name="Nishi S."/>
            <person name="Hori S."/>
            <person name="Arai W."/>
            <person name="Tsubouchi T."/>
            <person name="Morono Y."/>
            <person name="Uchiyama I."/>
            <person name="Ito T."/>
            <person name="Fujiyama A."/>
            <person name="Inagaki F."/>
            <person name="Takami H."/>
        </authorList>
    </citation>
    <scope>NUCLEOTIDE SEQUENCE</scope>
    <source>
        <strain evidence="1">Expedition CK06-06</strain>
    </source>
</reference>
<dbReference type="Gene3D" id="3.30.750.200">
    <property type="match status" value="1"/>
</dbReference>